<evidence type="ECO:0000313" key="2">
    <source>
        <dbReference type="Proteomes" id="UP001153331"/>
    </source>
</evidence>
<accession>A0ACC2IUI7</accession>
<proteinExistence type="predicted"/>
<keyword evidence="2" id="KW-1185">Reference proteome</keyword>
<name>A0ACC2IUI7_9PLEO</name>
<evidence type="ECO:0000313" key="1">
    <source>
        <dbReference type="EMBL" id="KAJ8118852.1"/>
    </source>
</evidence>
<dbReference type="Proteomes" id="UP001153331">
    <property type="component" value="Unassembled WGS sequence"/>
</dbReference>
<gene>
    <name evidence="1" type="ORF">OPT61_g235</name>
</gene>
<comment type="caution">
    <text evidence="1">The sequence shown here is derived from an EMBL/GenBank/DDBJ whole genome shotgun (WGS) entry which is preliminary data.</text>
</comment>
<organism evidence="1 2">
    <name type="scientific">Boeremia exigua</name>
    <dbReference type="NCBI Taxonomy" id="749465"/>
    <lineage>
        <taxon>Eukaryota</taxon>
        <taxon>Fungi</taxon>
        <taxon>Dikarya</taxon>
        <taxon>Ascomycota</taxon>
        <taxon>Pezizomycotina</taxon>
        <taxon>Dothideomycetes</taxon>
        <taxon>Pleosporomycetidae</taxon>
        <taxon>Pleosporales</taxon>
        <taxon>Pleosporineae</taxon>
        <taxon>Didymellaceae</taxon>
        <taxon>Boeremia</taxon>
    </lineage>
</organism>
<dbReference type="EMBL" id="JAPHNI010000008">
    <property type="protein sequence ID" value="KAJ8118852.1"/>
    <property type="molecule type" value="Genomic_DNA"/>
</dbReference>
<protein>
    <submittedName>
        <fullName evidence="1">Uncharacterized protein</fullName>
    </submittedName>
</protein>
<sequence>MPEHGGHILFTPQTAAQMEGTHSLSPTAPTPAFPDIVLPTYRRGQPHFFLSACHEQQGAATTGSLAVASRSGTTNNAAHPLPLAVTLATKSLSADEDIPHHTYLTNQIARLHLAQRALSGLAGLEAGARGASRSSLVEVPVKPICYLEAYSRKSAHDGRHSRCHAMPGQPAGGEAADPLPSSIRLRRTKEKGLDRSNNTSAGIANMFRFTELVYLIASWSSLAAAHTVIVYPGWRGNNIHTNGTASPTDPSIIPGSLGITYDNGNFGFPYGMQWMYPCGGMPTSQNRTKWPLKGGAVSIQPGWFPGHSNAQFYINMGYGNEPLNFSHSAVGVFQITGPSNQQYDGTFCLPQVPLPANYTPKVGDNATIQIIELAQHGAALYNCADITFAEPEDVPEVNSTNCFNSTGDQEIGFQIVYATTSSPAPHTMIVNTYASIAVPLLLAAASYLTWI</sequence>
<reference evidence="1" key="1">
    <citation type="submission" date="2022-11" db="EMBL/GenBank/DDBJ databases">
        <title>Genome Sequence of Boeremia exigua.</title>
        <authorList>
            <person name="Buettner E."/>
        </authorList>
    </citation>
    <scope>NUCLEOTIDE SEQUENCE</scope>
    <source>
        <strain evidence="1">CU02</strain>
    </source>
</reference>